<protein>
    <recommendedName>
        <fullName evidence="2">DUF1330 domain-containing protein</fullName>
    </recommendedName>
</protein>
<dbReference type="EMBL" id="UINC01006576">
    <property type="protein sequence ID" value="SVA28373.1"/>
    <property type="molecule type" value="Genomic_DNA"/>
</dbReference>
<sequence length="243" mass="26662">MNRVKAFINVIMAVAFFSSAGTFAAHHEQAAPSPWKYSLSIESETRDLNGFLADSKKFADSGVLAKRGASMTVYQINAGGHSGANVMTEFYYPNADAMPSPDVMVASQAHIDTFGTNPRDDDNVRATFYQNIHFVAPGEPSQYRVYIGYSVKATNSDYVSQIKEIMSDFATGNEAYGINEVIAGGLNGETHLVWWGYDSQASLMEDLERTRARYDEVVARLTASREILRTAVVTSILNSATPE</sequence>
<evidence type="ECO:0000313" key="1">
    <source>
        <dbReference type="EMBL" id="SVA28373.1"/>
    </source>
</evidence>
<proteinExistence type="predicted"/>
<accession>A0A381UNH7</accession>
<reference evidence="1" key="1">
    <citation type="submission" date="2018-05" db="EMBL/GenBank/DDBJ databases">
        <authorList>
            <person name="Lanie J.A."/>
            <person name="Ng W.-L."/>
            <person name="Kazmierczak K.M."/>
            <person name="Andrzejewski T.M."/>
            <person name="Davidsen T.M."/>
            <person name="Wayne K.J."/>
            <person name="Tettelin H."/>
            <person name="Glass J.I."/>
            <person name="Rusch D."/>
            <person name="Podicherti R."/>
            <person name="Tsui H.-C.T."/>
            <person name="Winkler M.E."/>
        </authorList>
    </citation>
    <scope>NUCLEOTIDE SEQUENCE</scope>
</reference>
<gene>
    <name evidence="1" type="ORF">METZ01_LOCUS81227</name>
</gene>
<organism evidence="1">
    <name type="scientific">marine metagenome</name>
    <dbReference type="NCBI Taxonomy" id="408172"/>
    <lineage>
        <taxon>unclassified sequences</taxon>
        <taxon>metagenomes</taxon>
        <taxon>ecological metagenomes</taxon>
    </lineage>
</organism>
<name>A0A381UNH7_9ZZZZ</name>
<dbReference type="AlphaFoldDB" id="A0A381UNH7"/>
<evidence type="ECO:0008006" key="2">
    <source>
        <dbReference type="Google" id="ProtNLM"/>
    </source>
</evidence>